<feature type="transmembrane region" description="Helical" evidence="7">
    <location>
        <begin position="314"/>
        <end position="335"/>
    </location>
</feature>
<evidence type="ECO:0008006" key="10">
    <source>
        <dbReference type="Google" id="ProtNLM"/>
    </source>
</evidence>
<dbReference type="PROSITE" id="PS50283">
    <property type="entry name" value="NA_SOLUT_SYMP_3"/>
    <property type="match status" value="1"/>
</dbReference>
<dbReference type="STRING" id="1265313.HRUBRA_00718"/>
<dbReference type="Gene3D" id="1.20.1730.10">
    <property type="entry name" value="Sodium/glucose cotransporter"/>
    <property type="match status" value="1"/>
</dbReference>
<evidence type="ECO:0000256" key="3">
    <source>
        <dbReference type="ARBA" id="ARBA00022692"/>
    </source>
</evidence>
<organism evidence="8 9">
    <name type="scientific">Pseudohaliea rubra DSM 19751</name>
    <dbReference type="NCBI Taxonomy" id="1265313"/>
    <lineage>
        <taxon>Bacteria</taxon>
        <taxon>Pseudomonadati</taxon>
        <taxon>Pseudomonadota</taxon>
        <taxon>Gammaproteobacteria</taxon>
        <taxon>Cellvibrionales</taxon>
        <taxon>Halieaceae</taxon>
        <taxon>Pseudohaliea</taxon>
    </lineage>
</organism>
<dbReference type="PANTHER" id="PTHR11819:SF195">
    <property type="entry name" value="SODIUM_GLUCOSE COTRANSPORTER 4"/>
    <property type="match status" value="1"/>
</dbReference>
<feature type="transmembrane region" description="Helical" evidence="7">
    <location>
        <begin position="270"/>
        <end position="294"/>
    </location>
</feature>
<evidence type="ECO:0000256" key="6">
    <source>
        <dbReference type="RuleBase" id="RU362091"/>
    </source>
</evidence>
<dbReference type="EMBL" id="AUVB01000021">
    <property type="protein sequence ID" value="KGE04693.1"/>
    <property type="molecule type" value="Genomic_DNA"/>
</dbReference>
<evidence type="ECO:0000256" key="1">
    <source>
        <dbReference type="ARBA" id="ARBA00004141"/>
    </source>
</evidence>
<accession>A0A095VUG3</accession>
<feature type="transmembrane region" description="Helical" evidence="7">
    <location>
        <begin position="450"/>
        <end position="469"/>
    </location>
</feature>
<feature type="transmembrane region" description="Helical" evidence="7">
    <location>
        <begin position="6"/>
        <end position="27"/>
    </location>
</feature>
<dbReference type="RefSeq" id="WP_201771566.1">
    <property type="nucleotide sequence ID" value="NZ_KN234763.1"/>
</dbReference>
<dbReference type="InterPro" id="IPR038377">
    <property type="entry name" value="Na/Glc_symporter_sf"/>
</dbReference>
<dbReference type="AlphaFoldDB" id="A0A095VUG3"/>
<keyword evidence="4 7" id="KW-1133">Transmembrane helix</keyword>
<dbReference type="GO" id="GO:0005886">
    <property type="term" value="C:plasma membrane"/>
    <property type="evidence" value="ECO:0007669"/>
    <property type="project" value="TreeGrafter"/>
</dbReference>
<dbReference type="Proteomes" id="UP000029640">
    <property type="component" value="Unassembled WGS sequence"/>
</dbReference>
<feature type="transmembrane region" description="Helical" evidence="7">
    <location>
        <begin position="122"/>
        <end position="143"/>
    </location>
</feature>
<evidence type="ECO:0000256" key="2">
    <source>
        <dbReference type="ARBA" id="ARBA00006434"/>
    </source>
</evidence>
<dbReference type="Pfam" id="PF00474">
    <property type="entry name" value="SSF"/>
    <property type="match status" value="1"/>
</dbReference>
<evidence type="ECO:0000256" key="7">
    <source>
        <dbReference type="SAM" id="Phobius"/>
    </source>
</evidence>
<keyword evidence="5 7" id="KW-0472">Membrane</keyword>
<dbReference type="PANTHER" id="PTHR11819">
    <property type="entry name" value="SOLUTE CARRIER FAMILY 5"/>
    <property type="match status" value="1"/>
</dbReference>
<name>A0A095VUG3_9GAMM</name>
<feature type="transmembrane region" description="Helical" evidence="7">
    <location>
        <begin position="495"/>
        <end position="515"/>
    </location>
</feature>
<feature type="transmembrane region" description="Helical" evidence="7">
    <location>
        <begin position="82"/>
        <end position="101"/>
    </location>
</feature>
<feature type="transmembrane region" description="Helical" evidence="7">
    <location>
        <begin position="48"/>
        <end position="70"/>
    </location>
</feature>
<keyword evidence="9" id="KW-1185">Reference proteome</keyword>
<comment type="subcellular location">
    <subcellularLocation>
        <location evidence="1">Membrane</location>
        <topology evidence="1">Multi-pass membrane protein</topology>
    </subcellularLocation>
</comment>
<protein>
    <recommendedName>
        <fullName evidence="10">Sodium-dependent galactose transporter</fullName>
    </recommendedName>
</protein>
<evidence type="ECO:0000256" key="4">
    <source>
        <dbReference type="ARBA" id="ARBA00022989"/>
    </source>
</evidence>
<evidence type="ECO:0000256" key="5">
    <source>
        <dbReference type="ARBA" id="ARBA00023136"/>
    </source>
</evidence>
<comment type="similarity">
    <text evidence="2 6">Belongs to the sodium:solute symporter (SSF) (TC 2.A.21) family.</text>
</comment>
<evidence type="ECO:0000313" key="8">
    <source>
        <dbReference type="EMBL" id="KGE04693.1"/>
    </source>
</evidence>
<sequence>MTGILHSIDYAVLAAYALLVVAVGVLVTRRSPDVDELFLAGRSLGPGVIGLSLFASNISSTTLIGLPGAAWEHGISVANYEWMAALVLLFTAVFVLPAFIGGRLTTVPEILEHRFDARLRRYLSGCSLFLSIVLDTAGSLYAGALVLMLFVPGLSLGTTCAGLAVFAGLYTAAGGLRAVAYTDVLQTVVLLVGSAVLATLVFAEFDYSWSRVTAAVEPEHLSLIRPLDDPALPWLGTLIGLPVLGFYYWSMNQYVAQRLLGARDVSAAGYGALLAAALKLLPLFIMVLPGALAAELFTNLERPDTVFPRLVAEYAPPGLAGLLIAGLMAAIMSSVDSTLNSASTLFIVDFVQPRRPTASRQQLAAWGRVTTGALVLLAALWAPMIDHFPGLFAYLQQTFAYVTPPLVAVFAVGFLSRRVTARGAWRGLLSGHVLSACLFITAQLDGHEVHFTIVAGALFALSVLLVLGWSRLDGERPSPAQLAAVARGGFEPLPAGARLGAVALALLTGLLVFTFR</sequence>
<feature type="transmembrane region" description="Helical" evidence="7">
    <location>
        <begin position="184"/>
        <end position="203"/>
    </location>
</feature>
<comment type="caution">
    <text evidence="8">The sequence shown here is derived from an EMBL/GenBank/DDBJ whole genome shotgun (WGS) entry which is preliminary data.</text>
</comment>
<dbReference type="HOGENOM" id="CLU_018808_9_3_6"/>
<feature type="transmembrane region" description="Helical" evidence="7">
    <location>
        <begin position="149"/>
        <end position="172"/>
    </location>
</feature>
<dbReference type="eggNOG" id="COG4146">
    <property type="taxonomic scope" value="Bacteria"/>
</dbReference>
<dbReference type="InterPro" id="IPR001734">
    <property type="entry name" value="Na/solute_symporter"/>
</dbReference>
<feature type="transmembrane region" description="Helical" evidence="7">
    <location>
        <begin position="363"/>
        <end position="382"/>
    </location>
</feature>
<reference evidence="8 9" key="1">
    <citation type="journal article" date="2014" name="Genome Announc.">
        <title>Genome Sequence of Gammaproteobacterial Pseudohaliea rubra Type Strain DSM 19751, Isolated from Coastal Seawater of the Mediterranean Sea.</title>
        <authorList>
            <person name="Spring S."/>
            <person name="Fiebig A."/>
            <person name="Riedel T."/>
            <person name="Goker M."/>
            <person name="Klenk H.P."/>
        </authorList>
    </citation>
    <scope>NUCLEOTIDE SEQUENCE [LARGE SCALE GENOMIC DNA]</scope>
    <source>
        <strain evidence="8 9">DSM 19751</strain>
    </source>
</reference>
<feature type="transmembrane region" description="Helical" evidence="7">
    <location>
        <begin position="394"/>
        <end position="415"/>
    </location>
</feature>
<proteinExistence type="inferred from homology"/>
<evidence type="ECO:0000313" key="9">
    <source>
        <dbReference type="Proteomes" id="UP000029640"/>
    </source>
</evidence>
<feature type="transmembrane region" description="Helical" evidence="7">
    <location>
        <begin position="231"/>
        <end position="249"/>
    </location>
</feature>
<dbReference type="GO" id="GO:0005412">
    <property type="term" value="F:D-glucose:sodium symporter activity"/>
    <property type="evidence" value="ECO:0007669"/>
    <property type="project" value="TreeGrafter"/>
</dbReference>
<keyword evidence="3 7" id="KW-0812">Transmembrane</keyword>
<dbReference type="NCBIfam" id="TIGR00813">
    <property type="entry name" value="sss"/>
    <property type="match status" value="1"/>
</dbReference>
<gene>
    <name evidence="8" type="ORF">HRUBRA_00718</name>
</gene>